<dbReference type="GO" id="GO:0006020">
    <property type="term" value="P:inositol metabolic process"/>
    <property type="evidence" value="ECO:0007669"/>
    <property type="project" value="TreeGrafter"/>
</dbReference>
<feature type="binding site" evidence="5">
    <location>
        <position position="94"/>
    </location>
    <ligand>
        <name>Mg(2+)</name>
        <dbReference type="ChEBI" id="CHEBI:18420"/>
        <label>1</label>
        <note>catalytic</note>
    </ligand>
</feature>
<protein>
    <recommendedName>
        <fullName evidence="2">inositol-phosphate phosphatase</fullName>
        <ecNumber evidence="2">3.1.3.25</ecNumber>
    </recommendedName>
</protein>
<evidence type="ECO:0000313" key="6">
    <source>
        <dbReference type="EMBL" id="SNC73430.1"/>
    </source>
</evidence>
<dbReference type="GO" id="GO:0046854">
    <property type="term" value="P:phosphatidylinositol phosphate biosynthetic process"/>
    <property type="evidence" value="ECO:0007669"/>
    <property type="project" value="InterPro"/>
</dbReference>
<dbReference type="PRINTS" id="PR00377">
    <property type="entry name" value="IMPHPHTASES"/>
</dbReference>
<feature type="binding site" evidence="5">
    <location>
        <position position="221"/>
    </location>
    <ligand>
        <name>Mg(2+)</name>
        <dbReference type="ChEBI" id="CHEBI:18420"/>
        <label>1</label>
        <note>catalytic</note>
    </ligand>
</feature>
<dbReference type="SUPFAM" id="SSF56655">
    <property type="entry name" value="Carbohydrate phosphatase"/>
    <property type="match status" value="1"/>
</dbReference>
<dbReference type="OrthoDB" id="9772456at2"/>
<dbReference type="Gene3D" id="3.40.190.80">
    <property type="match status" value="1"/>
</dbReference>
<sequence length="281" mass="30016">MLTDAQLSAVADLVTEVASTEIMSRFRRLEAGDVRAKTSASDLVTVADTRAEAALARGLAAILPGSTVVGEEAVAADPRILDRLAGEAPVWVVDPIDGTSNFVDGLARFAVLIALVDGGRVVASWTHAPAMGLWATARRGHGVLLDGHSPAPVDLAAPPVEVPDLRTSHLRRWPDGHHDLLARLTSHFPAMAHFSPSGLLWVDLVRGSADAAVLPWDKPWDHAAGLLMLEEIGGVTSDRHGRPFSLTGDHELPIVAARDPRVATRILEVAHPRRAERIPRC</sequence>
<dbReference type="Proteomes" id="UP000198122">
    <property type="component" value="Unassembled WGS sequence"/>
</dbReference>
<reference evidence="6 7" key="1">
    <citation type="submission" date="2017-06" db="EMBL/GenBank/DDBJ databases">
        <authorList>
            <person name="Kim H.J."/>
            <person name="Triplett B.A."/>
        </authorList>
    </citation>
    <scope>NUCLEOTIDE SEQUENCE [LARGE SCALE GENOMIC DNA]</scope>
    <source>
        <strain evidence="6 7">DSM 22179</strain>
    </source>
</reference>
<name>A0A212U5K5_9MICO</name>
<evidence type="ECO:0000256" key="3">
    <source>
        <dbReference type="ARBA" id="ARBA00022723"/>
    </source>
</evidence>
<comment type="catalytic activity">
    <reaction evidence="1">
        <text>a myo-inositol phosphate + H2O = myo-inositol + phosphate</text>
        <dbReference type="Rhea" id="RHEA:24056"/>
        <dbReference type="ChEBI" id="CHEBI:15377"/>
        <dbReference type="ChEBI" id="CHEBI:17268"/>
        <dbReference type="ChEBI" id="CHEBI:43474"/>
        <dbReference type="ChEBI" id="CHEBI:84139"/>
        <dbReference type="EC" id="3.1.3.25"/>
    </reaction>
</comment>
<keyword evidence="3 5" id="KW-0479">Metal-binding</keyword>
<gene>
    <name evidence="6" type="ORF">SAMN05445756_1961</name>
</gene>
<organism evidence="6 7">
    <name type="scientific">Kytococcus aerolatus</name>
    <dbReference type="NCBI Taxonomy" id="592308"/>
    <lineage>
        <taxon>Bacteria</taxon>
        <taxon>Bacillati</taxon>
        <taxon>Actinomycetota</taxon>
        <taxon>Actinomycetes</taxon>
        <taxon>Micrococcales</taxon>
        <taxon>Kytococcaceae</taxon>
        <taxon>Kytococcus</taxon>
    </lineage>
</organism>
<feature type="binding site" evidence="5">
    <location>
        <position position="96"/>
    </location>
    <ligand>
        <name>Mg(2+)</name>
        <dbReference type="ChEBI" id="CHEBI:18420"/>
        <label>1</label>
        <note>catalytic</note>
    </ligand>
</feature>
<accession>A0A212U5K5</accession>
<dbReference type="GO" id="GO:0008934">
    <property type="term" value="F:inositol monophosphate 1-phosphatase activity"/>
    <property type="evidence" value="ECO:0007669"/>
    <property type="project" value="TreeGrafter"/>
</dbReference>
<feature type="binding site" evidence="5">
    <location>
        <position position="71"/>
    </location>
    <ligand>
        <name>Mg(2+)</name>
        <dbReference type="ChEBI" id="CHEBI:18420"/>
        <label>1</label>
        <note>catalytic</note>
    </ligand>
</feature>
<dbReference type="PANTHER" id="PTHR20854">
    <property type="entry name" value="INOSITOL MONOPHOSPHATASE"/>
    <property type="match status" value="1"/>
</dbReference>
<evidence type="ECO:0000256" key="1">
    <source>
        <dbReference type="ARBA" id="ARBA00001033"/>
    </source>
</evidence>
<dbReference type="PROSITE" id="PS00630">
    <property type="entry name" value="IMP_2"/>
    <property type="match status" value="1"/>
</dbReference>
<evidence type="ECO:0000256" key="5">
    <source>
        <dbReference type="PIRSR" id="PIRSR600760-2"/>
    </source>
</evidence>
<dbReference type="InterPro" id="IPR020550">
    <property type="entry name" value="Inositol_monophosphatase_CS"/>
</dbReference>
<keyword evidence="4 5" id="KW-0460">Magnesium</keyword>
<dbReference type="GO" id="GO:0046872">
    <property type="term" value="F:metal ion binding"/>
    <property type="evidence" value="ECO:0007669"/>
    <property type="project" value="UniProtKB-KW"/>
</dbReference>
<evidence type="ECO:0000256" key="4">
    <source>
        <dbReference type="ARBA" id="ARBA00022842"/>
    </source>
</evidence>
<dbReference type="PANTHER" id="PTHR20854:SF4">
    <property type="entry name" value="INOSITOL-1-MONOPHOSPHATASE-RELATED"/>
    <property type="match status" value="1"/>
</dbReference>
<feature type="binding site" evidence="5">
    <location>
        <position position="97"/>
    </location>
    <ligand>
        <name>Mg(2+)</name>
        <dbReference type="ChEBI" id="CHEBI:18420"/>
        <label>1</label>
        <note>catalytic</note>
    </ligand>
</feature>
<dbReference type="AlphaFoldDB" id="A0A212U5K5"/>
<proteinExistence type="predicted"/>
<dbReference type="Gene3D" id="3.30.540.10">
    <property type="entry name" value="Fructose-1,6-Bisphosphatase, subunit A, domain 1"/>
    <property type="match status" value="1"/>
</dbReference>
<comment type="cofactor">
    <cofactor evidence="5">
        <name>Mg(2+)</name>
        <dbReference type="ChEBI" id="CHEBI:18420"/>
    </cofactor>
</comment>
<evidence type="ECO:0000256" key="2">
    <source>
        <dbReference type="ARBA" id="ARBA00013106"/>
    </source>
</evidence>
<dbReference type="GO" id="GO:0007165">
    <property type="term" value="P:signal transduction"/>
    <property type="evidence" value="ECO:0007669"/>
    <property type="project" value="TreeGrafter"/>
</dbReference>
<dbReference type="Pfam" id="PF00459">
    <property type="entry name" value="Inositol_P"/>
    <property type="match status" value="1"/>
</dbReference>
<dbReference type="InterPro" id="IPR000760">
    <property type="entry name" value="Inositol_monophosphatase-like"/>
</dbReference>
<dbReference type="EMBL" id="FYEZ01000003">
    <property type="protein sequence ID" value="SNC73430.1"/>
    <property type="molecule type" value="Genomic_DNA"/>
</dbReference>
<dbReference type="EC" id="3.1.3.25" evidence="2"/>
<evidence type="ECO:0000313" key="7">
    <source>
        <dbReference type="Proteomes" id="UP000198122"/>
    </source>
</evidence>
<keyword evidence="7" id="KW-1185">Reference proteome</keyword>
<dbReference type="RefSeq" id="WP_088818947.1">
    <property type="nucleotide sequence ID" value="NZ_FYEZ01000003.1"/>
</dbReference>